<dbReference type="PROSITE" id="PS00780">
    <property type="entry name" value="GLYCO_HORMONE_ALPHA_2"/>
    <property type="match status" value="1"/>
</dbReference>
<keyword evidence="8 9" id="KW-0325">Glycoprotein</keyword>
<dbReference type="FunFam" id="2.10.90.10:FF:000011">
    <property type="entry name" value="Glycoprotein hormones alpha chain"/>
    <property type="match status" value="1"/>
</dbReference>
<dbReference type="AlphaFoldDB" id="A0A8C7CVQ4"/>
<dbReference type="PANTHER" id="PTHR11509:SF0">
    <property type="entry name" value="GLYCOPROTEIN HORMONES ALPHA CHAIN"/>
    <property type="match status" value="1"/>
</dbReference>
<keyword evidence="10" id="KW-0472">Membrane</keyword>
<gene>
    <name evidence="11" type="primary">CGA</name>
</gene>
<comment type="subunit">
    <text evidence="4 9">Heterodimer of an alpha and a beta chain.</text>
</comment>
<reference evidence="11" key="2">
    <citation type="submission" date="2025-09" db="UniProtKB">
        <authorList>
            <consortium name="Ensembl"/>
        </authorList>
    </citation>
    <scope>IDENTIFICATION</scope>
</reference>
<keyword evidence="6 9" id="KW-0372">Hormone</keyword>
<dbReference type="Proteomes" id="UP000694557">
    <property type="component" value="Unassembled WGS sequence"/>
</dbReference>
<feature type="transmembrane region" description="Helical" evidence="10">
    <location>
        <begin position="18"/>
        <end position="40"/>
    </location>
</feature>
<dbReference type="SMART" id="SM00067">
    <property type="entry name" value="GHA"/>
    <property type="match status" value="1"/>
</dbReference>
<keyword evidence="10" id="KW-0812">Transmembrane</keyword>
<dbReference type="Pfam" id="PF00236">
    <property type="entry name" value="Hormone_6"/>
    <property type="match status" value="1"/>
</dbReference>
<evidence type="ECO:0000313" key="11">
    <source>
        <dbReference type="Ensembl" id="ENSOKIP00005004766.1"/>
    </source>
</evidence>
<keyword evidence="7" id="KW-1015">Disulfide bond</keyword>
<dbReference type="Gene3D" id="2.10.90.10">
    <property type="entry name" value="Cystine-knot cytokines"/>
    <property type="match status" value="1"/>
</dbReference>
<evidence type="ECO:0000256" key="7">
    <source>
        <dbReference type="ARBA" id="ARBA00023157"/>
    </source>
</evidence>
<keyword evidence="10" id="KW-1133">Transmembrane helix</keyword>
<dbReference type="PRINTS" id="PR00274">
    <property type="entry name" value="GLYCOHORMONE"/>
</dbReference>
<dbReference type="PROSITE" id="PS00779">
    <property type="entry name" value="GLYCO_HORMONE_ALPHA_1"/>
    <property type="match status" value="1"/>
</dbReference>
<comment type="function">
    <text evidence="1">Involved in gametogenesis and steroidogenesis.</text>
</comment>
<evidence type="ECO:0000313" key="12">
    <source>
        <dbReference type="Proteomes" id="UP000694557"/>
    </source>
</evidence>
<dbReference type="GO" id="GO:0006590">
    <property type="term" value="P:thyroid hormone generation"/>
    <property type="evidence" value="ECO:0007669"/>
    <property type="project" value="TreeGrafter"/>
</dbReference>
<comment type="similarity">
    <text evidence="3 9">Belongs to the glycoprotein hormones subunit alpha family.</text>
</comment>
<keyword evidence="5 9" id="KW-0964">Secreted</keyword>
<dbReference type="PANTHER" id="PTHR11509">
    <property type="entry name" value="GLYCOPROTEIN HORMONE ALPHA CHAIN"/>
    <property type="match status" value="1"/>
</dbReference>
<dbReference type="SUPFAM" id="SSF57501">
    <property type="entry name" value="Cystine-knot cytokines"/>
    <property type="match status" value="1"/>
</dbReference>
<evidence type="ECO:0000256" key="3">
    <source>
        <dbReference type="ARBA" id="ARBA00009128"/>
    </source>
</evidence>
<dbReference type="PROSITE" id="PS50277">
    <property type="entry name" value="GLYCO_HORMONE_ALPHA_3"/>
    <property type="match status" value="1"/>
</dbReference>
<dbReference type="GO" id="GO:0016914">
    <property type="term" value="C:follicle-stimulating hormone complex"/>
    <property type="evidence" value="ECO:0007669"/>
    <property type="project" value="TreeGrafter"/>
</dbReference>
<dbReference type="GO" id="GO:0016913">
    <property type="term" value="F:follicle-stimulating hormone activity"/>
    <property type="evidence" value="ECO:0007669"/>
    <property type="project" value="TreeGrafter"/>
</dbReference>
<proteinExistence type="inferred from homology"/>
<evidence type="ECO:0000256" key="5">
    <source>
        <dbReference type="ARBA" id="ARBA00022525"/>
    </source>
</evidence>
<evidence type="ECO:0000256" key="9">
    <source>
        <dbReference type="RuleBase" id="RU362129"/>
    </source>
</evidence>
<evidence type="ECO:0000256" key="1">
    <source>
        <dbReference type="ARBA" id="ARBA00003920"/>
    </source>
</evidence>
<name>A0A8C7CVQ4_ONCKI</name>
<dbReference type="GO" id="GO:0010893">
    <property type="term" value="P:positive regulation of steroid biosynthetic process"/>
    <property type="evidence" value="ECO:0007669"/>
    <property type="project" value="TreeGrafter"/>
</dbReference>
<protein>
    <recommendedName>
        <fullName evidence="9">Glycoprotein hormones alpha chain</fullName>
    </recommendedName>
</protein>
<evidence type="ECO:0000256" key="2">
    <source>
        <dbReference type="ARBA" id="ARBA00004613"/>
    </source>
</evidence>
<evidence type="ECO:0000256" key="8">
    <source>
        <dbReference type="ARBA" id="ARBA00023180"/>
    </source>
</evidence>
<dbReference type="Ensembl" id="ENSOKIT00005005072.1">
    <property type="protein sequence ID" value="ENSOKIP00005004766.1"/>
    <property type="gene ID" value="ENSOKIG00005002246.1"/>
</dbReference>
<dbReference type="GO" id="GO:0005615">
    <property type="term" value="C:extracellular space"/>
    <property type="evidence" value="ECO:0007669"/>
    <property type="project" value="TreeGrafter"/>
</dbReference>
<keyword evidence="12" id="KW-1185">Reference proteome</keyword>
<evidence type="ECO:0000256" key="6">
    <source>
        <dbReference type="ARBA" id="ARBA00022702"/>
    </source>
</evidence>
<dbReference type="InterPro" id="IPR029034">
    <property type="entry name" value="Cystine-knot_cytokine"/>
</dbReference>
<evidence type="ECO:0000256" key="4">
    <source>
        <dbReference type="ARBA" id="ARBA00011870"/>
    </source>
</evidence>
<comment type="subcellular location">
    <subcellularLocation>
        <location evidence="2 9">Secreted</location>
    </subcellularLocation>
</comment>
<sequence>MLVLNDLLIFLVRLLPPATMMCLLKSIGVSLILSILLYMADSYPNSDMTNVGCEECKLKENKVFSNPGAPVYQCTGCCFSRAYPTPLQSKKAMLVPKNITSEATCCVAKEGERVVVDNIKLTNHTECWCNTCYHHKS</sequence>
<dbReference type="InterPro" id="IPR000476">
    <property type="entry name" value="Glyco_hormone"/>
</dbReference>
<reference evidence="11" key="1">
    <citation type="submission" date="2025-08" db="UniProtKB">
        <authorList>
            <consortium name="Ensembl"/>
        </authorList>
    </citation>
    <scope>IDENTIFICATION</scope>
</reference>
<accession>A0A8C7CVQ4</accession>
<organism evidence="11 12">
    <name type="scientific">Oncorhynchus kisutch</name>
    <name type="common">Coho salmon</name>
    <name type="synonym">Salmo kisutch</name>
    <dbReference type="NCBI Taxonomy" id="8019"/>
    <lineage>
        <taxon>Eukaryota</taxon>
        <taxon>Metazoa</taxon>
        <taxon>Chordata</taxon>
        <taxon>Craniata</taxon>
        <taxon>Vertebrata</taxon>
        <taxon>Euteleostomi</taxon>
        <taxon>Actinopterygii</taxon>
        <taxon>Neopterygii</taxon>
        <taxon>Teleostei</taxon>
        <taxon>Protacanthopterygii</taxon>
        <taxon>Salmoniformes</taxon>
        <taxon>Salmonidae</taxon>
        <taxon>Salmoninae</taxon>
        <taxon>Oncorhynchus</taxon>
    </lineage>
</organism>
<evidence type="ECO:0000256" key="10">
    <source>
        <dbReference type="SAM" id="Phobius"/>
    </source>
</evidence>
<dbReference type="GeneTree" id="ENSGT00390000012242"/>